<dbReference type="Pfam" id="PF12698">
    <property type="entry name" value="ABC2_membrane_3"/>
    <property type="match status" value="2"/>
</dbReference>
<dbReference type="GO" id="GO:0005319">
    <property type="term" value="F:lipid transporter activity"/>
    <property type="evidence" value="ECO:0007669"/>
    <property type="project" value="TreeGrafter"/>
</dbReference>
<dbReference type="OrthoDB" id="6512918at2759"/>
<evidence type="ECO:0000256" key="3">
    <source>
        <dbReference type="ARBA" id="ARBA00022692"/>
    </source>
</evidence>
<name>A0A210PDX4_MIZYE</name>
<dbReference type="PANTHER" id="PTHR19229">
    <property type="entry name" value="ATP-BINDING CASSETTE TRANSPORTER SUBFAMILY A ABCA"/>
    <property type="match status" value="1"/>
</dbReference>
<dbReference type="PROSITE" id="PS50893">
    <property type="entry name" value="ABC_TRANSPORTER_2"/>
    <property type="match status" value="2"/>
</dbReference>
<evidence type="ECO:0000256" key="8">
    <source>
        <dbReference type="ARBA" id="ARBA00023136"/>
    </source>
</evidence>
<dbReference type="GO" id="GO:0140359">
    <property type="term" value="F:ABC-type transporter activity"/>
    <property type="evidence" value="ECO:0007669"/>
    <property type="project" value="InterPro"/>
</dbReference>
<evidence type="ECO:0000256" key="2">
    <source>
        <dbReference type="ARBA" id="ARBA00022448"/>
    </source>
</evidence>
<feature type="transmembrane region" description="Helical" evidence="10">
    <location>
        <begin position="437"/>
        <end position="460"/>
    </location>
</feature>
<keyword evidence="3 10" id="KW-0812">Transmembrane</keyword>
<gene>
    <name evidence="12" type="ORF">KP79_PYT11436</name>
</gene>
<dbReference type="InterPro" id="IPR056264">
    <property type="entry name" value="R2_ABCA1-4-like"/>
</dbReference>
<evidence type="ECO:0000256" key="9">
    <source>
        <dbReference type="SAM" id="MobiDB-lite"/>
    </source>
</evidence>
<dbReference type="Pfam" id="PF23321">
    <property type="entry name" value="R1_ABCA1"/>
    <property type="match status" value="1"/>
</dbReference>
<dbReference type="Gene3D" id="3.40.50.300">
    <property type="entry name" value="P-loop containing nucleotide triphosphate hydrolases"/>
    <property type="match status" value="2"/>
</dbReference>
<dbReference type="GO" id="GO:0005524">
    <property type="term" value="F:ATP binding"/>
    <property type="evidence" value="ECO:0007669"/>
    <property type="project" value="UniProtKB-KW"/>
</dbReference>
<dbReference type="SMART" id="SM00382">
    <property type="entry name" value="AAA"/>
    <property type="match status" value="2"/>
</dbReference>
<dbReference type="SUPFAM" id="SSF52540">
    <property type="entry name" value="P-loop containing nucleoside triphosphate hydrolases"/>
    <property type="match status" value="2"/>
</dbReference>
<accession>A0A210PDX4</accession>
<dbReference type="InterPro" id="IPR017871">
    <property type="entry name" value="ABC_transporter-like_CS"/>
</dbReference>
<keyword evidence="6 12" id="KW-0067">ATP-binding</keyword>
<dbReference type="FunFam" id="3.40.50.300:FF:000327">
    <property type="entry name" value="ATP-binding cassette sub-family A member 3"/>
    <property type="match status" value="1"/>
</dbReference>
<dbReference type="Proteomes" id="UP000242188">
    <property type="component" value="Unassembled WGS sequence"/>
</dbReference>
<keyword evidence="13" id="KW-1185">Reference proteome</keyword>
<dbReference type="GO" id="GO:0016020">
    <property type="term" value="C:membrane"/>
    <property type="evidence" value="ECO:0007669"/>
    <property type="project" value="UniProtKB-SubCell"/>
</dbReference>
<evidence type="ECO:0000313" key="12">
    <source>
        <dbReference type="EMBL" id="OWF34667.1"/>
    </source>
</evidence>
<dbReference type="InterPro" id="IPR003439">
    <property type="entry name" value="ABC_transporter-like_ATP-bd"/>
</dbReference>
<dbReference type="Pfam" id="PF00005">
    <property type="entry name" value="ABC_tran"/>
    <property type="match status" value="2"/>
</dbReference>
<keyword evidence="5" id="KW-0547">Nucleotide-binding</keyword>
<dbReference type="InterPro" id="IPR013525">
    <property type="entry name" value="ABC2_TM"/>
</dbReference>
<feature type="transmembrane region" description="Helical" evidence="10">
    <location>
        <begin position="335"/>
        <end position="358"/>
    </location>
</feature>
<feature type="transmembrane region" description="Helical" evidence="10">
    <location>
        <begin position="1141"/>
        <end position="1158"/>
    </location>
</feature>
<feature type="transmembrane region" description="Helical" evidence="10">
    <location>
        <begin position="909"/>
        <end position="929"/>
    </location>
</feature>
<dbReference type="InterPro" id="IPR027417">
    <property type="entry name" value="P-loop_NTPase"/>
</dbReference>
<dbReference type="InterPro" id="IPR003593">
    <property type="entry name" value="AAA+_ATPase"/>
</dbReference>
<feature type="transmembrane region" description="Helical" evidence="10">
    <location>
        <begin position="1089"/>
        <end position="1111"/>
    </location>
</feature>
<feature type="transmembrane region" description="Helical" evidence="10">
    <location>
        <begin position="364"/>
        <end position="383"/>
    </location>
</feature>
<feature type="region of interest" description="Disordered" evidence="9">
    <location>
        <begin position="826"/>
        <end position="848"/>
    </location>
</feature>
<evidence type="ECO:0000256" key="7">
    <source>
        <dbReference type="ARBA" id="ARBA00022989"/>
    </source>
</evidence>
<sequence length="1693" mass="188099">MGAAGQFLLLVWKNFTVSRRNYCATVFEVALPVAFSLLLLMLRLLVTSVDHIQPFRWDGFLVDNFIDVNGIFYSPNNTSIRNVMNELSATLGQHVNITADIIVIYIHYKFDAKVVAGMNYYEICGRHLKTIHANTFAKTTRHLHGFPTSAVAVSEYEQNPKEVWAVIEFDGQFSGSSLPADITYKLRVATLQLGDDHYRERGFLYLQYAIDKAIIDQKSPGNGLGTKYTVSLRKMPYPPYVEDTLLVVLRSSLPAIILFAFIVTVFQTTKNIVYEKEKKLKETMKLMGLHPILYWLSWFTKVFIYMLIACFFFTLMMAIDTGDTGSVLPKSSPTLIFVFLLLYTLAIIAFCFMIASIFSKATSAAFAAGILYYLFFVPSYFLSDEYDTLSRSVKLATCLLHPMALVWGVTTITIYEGTGAGAQWTNFSSPATTDDNFSLALAMGMLFLDSVICFFIAFYLDNVKPGEFGVPKPWYFLCTKTYWCGTDRTQDMLDVATGHVSEDKFEGDPADLNIGINISHLRKVFGSGKKRKAAVVDTTLNMYEGQITALLGHNGAGKTTTMSMLTGFIPPTKGTAVINGCDIRKNIEGVRKSLCLCPQHNILFDNLTTAEHLWFFAKLKGCPGNLLKQEISGMLKMLGIEKKANVLSSRLSGGQKRKLSLGIALIADSKVVILDEPTSGMDPAARRETWEILRKYREGRTILLSTHFMDEADILGDRIAIMAEGVIKCCGTSLFLKKTYGSGYHLVVVKSNTCDVNGLTSLVISHIPRALVESDISAELSYVLPFEESPKFEKLFEDIEKNASSLGISSFGTTATTMEEVFLKVGEDGRSEDEDESETGEKGHTSHSYVGDRQAMVMQSTNSRGLSTSMSVFSRHRINGSIKTKLLLTFQQFYGMFVKKAINTWRNKVVTLVQLILPVVFTVLAFLSIQNSPGQDTTAAEPALILDLAPFKSDSIVMYKSGDNLDPEMVQIKNHFTNLFSSYSTEDAKDFDTLEKAFLSKANSIGIATFNQRYIVAGDFSNGSAPLTAYFNGQPYHSSAVALSYMMNALLRGITNSSSDYITTINHPLPPTISDQSDRANRTASTGGFTVALLVLFGMAFLSTSFILFPIKERSTGAKHLQTVSGVSPFAYWLSNYCWDLLNYLFVVCCIVVVFAAFQSPAYVEGGRIGLIILVFCIYGMCCLPFVYLLHFPFSTPSTGMATITILNIISGMIALLAVFILELPGLGTEDVGKALKWVFTALVPHFCLGRALNDIYVNYQVTQTCEELQYRTACIYMTWESPGILKYIVFMVIQAVVFFVFVLVIEYGVLGQLIYCICSNGGASHSDEEHLTGVEEDSDVKMERERIWNSPLTKLMESDALIVKGLSKSYRRVKAVNGISVGIASQECFGLLGQNGAGKTTTFKMITGDVFVDDGNAYLNSFDVKRHLKKVQQNLGYCPQFDALIDQMTGRETLTMYARLRGVPENRIRDVVSDMMNSTMLTKYADKNCDQYSGGNKRKLSTAIALIGDPPFILLDEPTTGMDPGARRKLWNVLSEVRARGRTLVLTSHSMEECDALCTKIVIMVNGKFVCLGSPQHLKNKFGQGYTLTVRLGTATNGKSVSRDDVKNYVIQHFPNTEVFDDLYQGYLTFQIPDSNVPLAKVFGTMERVKNDFGIGDYSVQSTALEQVFLAFTRNQTSADDKKKRKCCCFSC</sequence>
<proteinExistence type="predicted"/>
<evidence type="ECO:0000256" key="5">
    <source>
        <dbReference type="ARBA" id="ARBA00022741"/>
    </source>
</evidence>
<dbReference type="InterPro" id="IPR026082">
    <property type="entry name" value="ABCA"/>
</dbReference>
<protein>
    <submittedName>
        <fullName evidence="12">ATP-binding cassette sub-family A member 3</fullName>
    </submittedName>
</protein>
<feature type="transmembrane region" description="Helical" evidence="10">
    <location>
        <begin position="1288"/>
        <end position="1311"/>
    </location>
</feature>
<feature type="transmembrane region" description="Helical" evidence="10">
    <location>
        <begin position="1202"/>
        <end position="1222"/>
    </location>
</feature>
<dbReference type="EMBL" id="NEDP02076751">
    <property type="protein sequence ID" value="OWF34667.1"/>
    <property type="molecule type" value="Genomic_DNA"/>
</dbReference>
<evidence type="ECO:0000256" key="1">
    <source>
        <dbReference type="ARBA" id="ARBA00004141"/>
    </source>
</evidence>
<feature type="transmembrane region" description="Helical" evidence="10">
    <location>
        <begin position="244"/>
        <end position="266"/>
    </location>
</feature>
<evidence type="ECO:0000313" key="13">
    <source>
        <dbReference type="Proteomes" id="UP000242188"/>
    </source>
</evidence>
<evidence type="ECO:0000259" key="11">
    <source>
        <dbReference type="PROSITE" id="PS50893"/>
    </source>
</evidence>
<feature type="transmembrane region" description="Helical" evidence="10">
    <location>
        <begin position="1170"/>
        <end position="1190"/>
    </location>
</feature>
<comment type="caution">
    <text evidence="12">The sequence shown here is derived from an EMBL/GenBank/DDBJ whole genome shotgun (WGS) entry which is preliminary data.</text>
</comment>
<dbReference type="FunFam" id="3.40.50.300:FF:000298">
    <property type="entry name" value="ATP-binding cassette sub-family A member 12"/>
    <property type="match status" value="1"/>
</dbReference>
<comment type="subcellular location">
    <subcellularLocation>
        <location evidence="1">Membrane</location>
        <topology evidence="1">Multi-pass membrane protein</topology>
    </subcellularLocation>
</comment>
<dbReference type="PANTHER" id="PTHR19229:SF250">
    <property type="entry name" value="ABC TRANSPORTER DOMAIN-CONTAINING PROTEIN-RELATED"/>
    <property type="match status" value="1"/>
</dbReference>
<dbReference type="GO" id="GO:0016887">
    <property type="term" value="F:ATP hydrolysis activity"/>
    <property type="evidence" value="ECO:0007669"/>
    <property type="project" value="InterPro"/>
</dbReference>
<keyword evidence="8 10" id="KW-0472">Membrane</keyword>
<evidence type="ECO:0000256" key="6">
    <source>
        <dbReference type="ARBA" id="ARBA00022840"/>
    </source>
</evidence>
<feature type="domain" description="ABC transporter" evidence="11">
    <location>
        <begin position="516"/>
        <end position="749"/>
    </location>
</feature>
<dbReference type="CDD" id="cd03263">
    <property type="entry name" value="ABC_subfamily_A"/>
    <property type="match status" value="2"/>
</dbReference>
<evidence type="ECO:0000256" key="4">
    <source>
        <dbReference type="ARBA" id="ARBA00022737"/>
    </source>
</evidence>
<dbReference type="PROSITE" id="PS00211">
    <property type="entry name" value="ABC_TRANSPORTER_1"/>
    <property type="match status" value="1"/>
</dbReference>
<feature type="domain" description="ABC transporter" evidence="11">
    <location>
        <begin position="1362"/>
        <end position="1592"/>
    </location>
</feature>
<reference evidence="12 13" key="1">
    <citation type="journal article" date="2017" name="Nat. Ecol. Evol.">
        <title>Scallop genome provides insights into evolution of bilaterian karyotype and development.</title>
        <authorList>
            <person name="Wang S."/>
            <person name="Zhang J."/>
            <person name="Jiao W."/>
            <person name="Li J."/>
            <person name="Xun X."/>
            <person name="Sun Y."/>
            <person name="Guo X."/>
            <person name="Huan P."/>
            <person name="Dong B."/>
            <person name="Zhang L."/>
            <person name="Hu X."/>
            <person name="Sun X."/>
            <person name="Wang J."/>
            <person name="Zhao C."/>
            <person name="Wang Y."/>
            <person name="Wang D."/>
            <person name="Huang X."/>
            <person name="Wang R."/>
            <person name="Lv J."/>
            <person name="Li Y."/>
            <person name="Zhang Z."/>
            <person name="Liu B."/>
            <person name="Lu W."/>
            <person name="Hui Y."/>
            <person name="Liang J."/>
            <person name="Zhou Z."/>
            <person name="Hou R."/>
            <person name="Li X."/>
            <person name="Liu Y."/>
            <person name="Li H."/>
            <person name="Ning X."/>
            <person name="Lin Y."/>
            <person name="Zhao L."/>
            <person name="Xing Q."/>
            <person name="Dou J."/>
            <person name="Li Y."/>
            <person name="Mao J."/>
            <person name="Guo H."/>
            <person name="Dou H."/>
            <person name="Li T."/>
            <person name="Mu C."/>
            <person name="Jiang W."/>
            <person name="Fu Q."/>
            <person name="Fu X."/>
            <person name="Miao Y."/>
            <person name="Liu J."/>
            <person name="Yu Q."/>
            <person name="Li R."/>
            <person name="Liao H."/>
            <person name="Li X."/>
            <person name="Kong Y."/>
            <person name="Jiang Z."/>
            <person name="Chourrout D."/>
            <person name="Li R."/>
            <person name="Bao Z."/>
        </authorList>
    </citation>
    <scope>NUCLEOTIDE SEQUENCE [LARGE SCALE GENOMIC DNA]</scope>
    <source>
        <strain evidence="12 13">PY_sf001</strain>
    </source>
</reference>
<organism evidence="12 13">
    <name type="scientific">Mizuhopecten yessoensis</name>
    <name type="common">Japanese scallop</name>
    <name type="synonym">Patinopecten yessoensis</name>
    <dbReference type="NCBI Taxonomy" id="6573"/>
    <lineage>
        <taxon>Eukaryota</taxon>
        <taxon>Metazoa</taxon>
        <taxon>Spiralia</taxon>
        <taxon>Lophotrochozoa</taxon>
        <taxon>Mollusca</taxon>
        <taxon>Bivalvia</taxon>
        <taxon>Autobranchia</taxon>
        <taxon>Pteriomorphia</taxon>
        <taxon>Pectinida</taxon>
        <taxon>Pectinoidea</taxon>
        <taxon>Pectinidae</taxon>
        <taxon>Mizuhopecten</taxon>
    </lineage>
</organism>
<keyword evidence="2" id="KW-0813">Transport</keyword>
<evidence type="ECO:0000256" key="10">
    <source>
        <dbReference type="SAM" id="Phobius"/>
    </source>
</evidence>
<feature type="transmembrane region" description="Helical" evidence="10">
    <location>
        <begin position="395"/>
        <end position="417"/>
    </location>
</feature>
<keyword evidence="7 10" id="KW-1133">Transmembrane helix</keyword>
<feature type="transmembrane region" description="Helical" evidence="10">
    <location>
        <begin position="292"/>
        <end position="315"/>
    </location>
</feature>
<keyword evidence="4" id="KW-0677">Repeat</keyword>